<keyword evidence="6" id="KW-1185">Reference proteome</keyword>
<feature type="chain" id="PRO_5010164970" evidence="4">
    <location>
        <begin position="25"/>
        <end position="308"/>
    </location>
</feature>
<evidence type="ECO:0000313" key="5">
    <source>
        <dbReference type="EMBL" id="GAN80598.1"/>
    </source>
</evidence>
<dbReference type="Pfam" id="PF03524">
    <property type="entry name" value="CagX"/>
    <property type="match status" value="1"/>
</dbReference>
<organism evidence="5 6">
    <name type="scientific">Acidocella aminolytica 101 = DSM 11237</name>
    <dbReference type="NCBI Taxonomy" id="1120923"/>
    <lineage>
        <taxon>Bacteria</taxon>
        <taxon>Pseudomonadati</taxon>
        <taxon>Pseudomonadota</taxon>
        <taxon>Alphaproteobacteria</taxon>
        <taxon>Acetobacterales</taxon>
        <taxon>Acidocellaceae</taxon>
        <taxon>Acidocella</taxon>
    </lineage>
</organism>
<dbReference type="EMBL" id="BANC01000053">
    <property type="protein sequence ID" value="GAN80598.1"/>
    <property type="molecule type" value="Genomic_DNA"/>
</dbReference>
<proteinExistence type="inferred from homology"/>
<dbReference type="STRING" id="1120923.SAMN02746095_02519"/>
<sequence length="308" mass="33041">MRRVLAAAAFGWWLTMAVAHQAHADQTPVAGRYDSRMRYVAYNPGQVVHLSTIVGATMVVSFAPDETVTSVAETDSLHLAAVPKGNYLFLKPSAALTLQPIIVLTQRSDGSLRRYVFEIETVSAPSTADGAKGVFYAVQFTYPADAAKAAAARAALDAKKVEQLNQQALRRATQMAANAALQDEQTNPSAGPRNYRYVAQGDRSLAPVAVWDNGYSTLLQFAGNQRIPSIFVIDPDGKEASASYAVNGDIVQLDQTAREWRLRDGGTVLNIYNLGYQSVGGNPETGTTSPDVSRVVVPPSAPQKEASP</sequence>
<name>A0A0D6PHA0_9PROT</name>
<accession>A0A0D6PHA0</accession>
<evidence type="ECO:0000256" key="3">
    <source>
        <dbReference type="SAM" id="MobiDB-lite"/>
    </source>
</evidence>
<dbReference type="Proteomes" id="UP000032668">
    <property type="component" value="Unassembled WGS sequence"/>
</dbReference>
<dbReference type="RefSeq" id="WP_048879003.1">
    <property type="nucleotide sequence ID" value="NZ_BANC01000053.1"/>
</dbReference>
<dbReference type="CDD" id="cd06911">
    <property type="entry name" value="VirB9_CagX_TrbG"/>
    <property type="match status" value="1"/>
</dbReference>
<evidence type="ECO:0000256" key="4">
    <source>
        <dbReference type="SAM" id="SignalP"/>
    </source>
</evidence>
<evidence type="ECO:0000256" key="2">
    <source>
        <dbReference type="ARBA" id="ARBA00022729"/>
    </source>
</evidence>
<keyword evidence="2 4" id="KW-0732">Signal</keyword>
<reference evidence="5 6" key="1">
    <citation type="submission" date="2012-11" db="EMBL/GenBank/DDBJ databases">
        <title>Whole genome sequence of Acidocella aminolytica 101 = DSM 11237.</title>
        <authorList>
            <person name="Azuma Y."/>
            <person name="Higashiura N."/>
            <person name="Hirakawa H."/>
            <person name="Matsushita K."/>
        </authorList>
    </citation>
    <scope>NUCLEOTIDE SEQUENCE [LARGE SCALE GENOMIC DNA]</scope>
    <source>
        <strain evidence="6">101 / DSM 11237</strain>
    </source>
</reference>
<dbReference type="NCBIfam" id="NF010435">
    <property type="entry name" value="PRK13861.1"/>
    <property type="match status" value="1"/>
</dbReference>
<evidence type="ECO:0000256" key="1">
    <source>
        <dbReference type="ARBA" id="ARBA00006135"/>
    </source>
</evidence>
<feature type="signal peptide" evidence="4">
    <location>
        <begin position="1"/>
        <end position="24"/>
    </location>
</feature>
<feature type="region of interest" description="Disordered" evidence="3">
    <location>
        <begin position="279"/>
        <end position="308"/>
    </location>
</feature>
<feature type="compositionally biased region" description="Polar residues" evidence="3">
    <location>
        <begin position="279"/>
        <end position="288"/>
    </location>
</feature>
<comment type="similarity">
    <text evidence="1">Belongs to the TrbG/VirB9 family.</text>
</comment>
<dbReference type="InterPro" id="IPR010258">
    <property type="entry name" value="Conjugal_tfr_TrbG/VirB9/CagX"/>
</dbReference>
<feature type="compositionally biased region" description="Low complexity" evidence="3">
    <location>
        <begin position="289"/>
        <end position="298"/>
    </location>
</feature>
<dbReference type="OrthoDB" id="7390264at2"/>
<gene>
    <name evidence="5" type="ORF">Aam_054_019</name>
</gene>
<protein>
    <submittedName>
        <fullName evidence="5">Secretion system type IV protein VirB9/conjugal transfer protein</fullName>
    </submittedName>
</protein>
<dbReference type="AlphaFoldDB" id="A0A0D6PHA0"/>
<comment type="caution">
    <text evidence="5">The sequence shown here is derived from an EMBL/GenBank/DDBJ whole genome shotgun (WGS) entry which is preliminary data.</text>
</comment>
<dbReference type="InterPro" id="IPR033645">
    <property type="entry name" value="VirB9/CagX/TrbG_C"/>
</dbReference>
<dbReference type="Gene3D" id="2.60.40.2500">
    <property type="match status" value="1"/>
</dbReference>
<evidence type="ECO:0000313" key="6">
    <source>
        <dbReference type="Proteomes" id="UP000032668"/>
    </source>
</evidence>
<dbReference type="InterPro" id="IPR038161">
    <property type="entry name" value="VirB9/CagX/TrbG_C_sf"/>
</dbReference>